<reference evidence="2 3" key="1">
    <citation type="journal article" date="2014" name="BMC Genomics">
        <title>Comparative genomics of the major fungal agents of human and animal Sporotrichosis: Sporothrix schenckii and Sporothrix brasiliensis.</title>
        <authorList>
            <person name="Teixeira M.M."/>
            <person name="de Almeida L.G."/>
            <person name="Kubitschek-Barreira P."/>
            <person name="Alves F.L."/>
            <person name="Kioshima E.S."/>
            <person name="Abadio A.K."/>
            <person name="Fernandes L."/>
            <person name="Derengowski L.S."/>
            <person name="Ferreira K.S."/>
            <person name="Souza R.C."/>
            <person name="Ruiz J.C."/>
            <person name="de Andrade N.C."/>
            <person name="Paes H.C."/>
            <person name="Nicola A.M."/>
            <person name="Albuquerque P."/>
            <person name="Gerber A.L."/>
            <person name="Martins V.P."/>
            <person name="Peconick L.D."/>
            <person name="Neto A.V."/>
            <person name="Chaucanez C.B."/>
            <person name="Silva P.A."/>
            <person name="Cunha O.L."/>
            <person name="de Oliveira F.F."/>
            <person name="dos Santos T.C."/>
            <person name="Barros A.L."/>
            <person name="Soares M.A."/>
            <person name="de Oliveira L.M."/>
            <person name="Marini M.M."/>
            <person name="Villalobos-Duno H."/>
            <person name="Cunha M.M."/>
            <person name="de Hoog S."/>
            <person name="da Silveira J.F."/>
            <person name="Henrissat B."/>
            <person name="Nino-Vega G.A."/>
            <person name="Cisalpino P.S."/>
            <person name="Mora-Montes H.M."/>
            <person name="Almeida S.R."/>
            <person name="Stajich J.E."/>
            <person name="Lopes-Bezerra L.M."/>
            <person name="Vasconcelos A.T."/>
            <person name="Felipe M.S."/>
        </authorList>
    </citation>
    <scope>NUCLEOTIDE SEQUENCE [LARGE SCALE GENOMIC DNA]</scope>
    <source>
        <strain evidence="2 3">1099-18</strain>
    </source>
</reference>
<dbReference type="AlphaFoldDB" id="A0A0F2MJ66"/>
<evidence type="ECO:0000313" key="2">
    <source>
        <dbReference type="EMBL" id="KJR88216.1"/>
    </source>
</evidence>
<dbReference type="EMBL" id="AXCR01000004">
    <property type="protein sequence ID" value="KJR88216.1"/>
    <property type="molecule type" value="Genomic_DNA"/>
</dbReference>
<accession>A0A0F2MJ66</accession>
<dbReference type="InterPro" id="IPR053216">
    <property type="entry name" value="Appressorial_penetr-assoc"/>
</dbReference>
<dbReference type="PANTHER" id="PTHR34587:SF2">
    <property type="entry name" value="G-PROTEIN COUPLED RECEPTORS FAMILY 1 PROFILE DOMAIN-CONTAINING PROTEIN"/>
    <property type="match status" value="1"/>
</dbReference>
<reference evidence="2 3" key="2">
    <citation type="journal article" date="2015" name="Eukaryot. Cell">
        <title>Asexual propagation of a virulent clone complex in a human and feline outbreak of sporotrichosis.</title>
        <authorList>
            <person name="Teixeira Mde M."/>
            <person name="Rodrigues A.M."/>
            <person name="Tsui C.K."/>
            <person name="de Almeida L.G."/>
            <person name="Van Diepeningen A.D."/>
            <person name="van den Ende B.G."/>
            <person name="Fernandes G.F."/>
            <person name="Kano R."/>
            <person name="Hamelin R.C."/>
            <person name="Lopes-Bezerra L.M."/>
            <person name="Vasconcelos A.T."/>
            <person name="de Hoog S."/>
            <person name="de Camargo Z.P."/>
            <person name="Felipe M.S."/>
        </authorList>
    </citation>
    <scope>NUCLEOTIDE SEQUENCE [LARGE SCALE GENOMIC DNA]</scope>
    <source>
        <strain evidence="2 3">1099-18</strain>
    </source>
</reference>
<feature type="signal peptide" evidence="1">
    <location>
        <begin position="1"/>
        <end position="16"/>
    </location>
</feature>
<evidence type="ECO:0000256" key="1">
    <source>
        <dbReference type="SAM" id="SignalP"/>
    </source>
</evidence>
<protein>
    <submittedName>
        <fullName evidence="2">Uncharacterized protein</fullName>
    </submittedName>
</protein>
<dbReference type="RefSeq" id="XP_016590892.1">
    <property type="nucleotide sequence ID" value="XM_016734511.1"/>
</dbReference>
<comment type="caution">
    <text evidence="2">The sequence shown here is derived from an EMBL/GenBank/DDBJ whole genome shotgun (WGS) entry which is preliminary data.</text>
</comment>
<proteinExistence type="predicted"/>
<organism evidence="2 3">
    <name type="scientific">Sporothrix schenckii 1099-18</name>
    <dbReference type="NCBI Taxonomy" id="1397361"/>
    <lineage>
        <taxon>Eukaryota</taxon>
        <taxon>Fungi</taxon>
        <taxon>Dikarya</taxon>
        <taxon>Ascomycota</taxon>
        <taxon>Pezizomycotina</taxon>
        <taxon>Sordariomycetes</taxon>
        <taxon>Sordariomycetidae</taxon>
        <taxon>Ophiostomatales</taxon>
        <taxon>Ophiostomataceae</taxon>
        <taxon>Sporothrix</taxon>
    </lineage>
</organism>
<dbReference type="Proteomes" id="UP000033710">
    <property type="component" value="Unassembled WGS sequence"/>
</dbReference>
<name>A0A0F2MJ66_SPOSC</name>
<dbReference type="GeneID" id="27669788"/>
<evidence type="ECO:0000313" key="3">
    <source>
        <dbReference type="Proteomes" id="UP000033710"/>
    </source>
</evidence>
<dbReference type="VEuPathDB" id="FungiDB:SPSK_07858"/>
<dbReference type="PANTHER" id="PTHR34587">
    <property type="entry name" value="VWFA DOMAIN-CONTAINING PROTEIN"/>
    <property type="match status" value="1"/>
</dbReference>
<dbReference type="KEGG" id="ssck:SPSK_07858"/>
<sequence>MFFSVILLALSPSVYGVVVGQRDISGPQPIIHQQHIGNVNSTHCLSPDAVQTASTLTGQGEGTNGIYDGQTASKVDDANFINVCAGLPLTNGRQLSTSSCNGIPIGRLPAKANMVASLITAPAWNATLPAHTTFDIVIQTVHLRAGHLVNPLCNYYTAPQDLDEHGDIYGHCHITVQALPTGITGEAADALAHVPDPSSFVFFKGVDDPVTADGRLQTTVPGGLPAGSYRVCTMIAAQNHQPVLMPVAQRGAQDDCVRFRVTGGD</sequence>
<feature type="chain" id="PRO_5002455467" evidence="1">
    <location>
        <begin position="17"/>
        <end position="265"/>
    </location>
</feature>
<gene>
    <name evidence="2" type="ORF">SPSK_07858</name>
</gene>
<keyword evidence="1" id="KW-0732">Signal</keyword>
<dbReference type="OrthoDB" id="2336871at2759"/>